<keyword evidence="2 8" id="KW-1003">Cell membrane</keyword>
<evidence type="ECO:0000256" key="4">
    <source>
        <dbReference type="ARBA" id="ARBA00022989"/>
    </source>
</evidence>
<dbReference type="EMBL" id="FQZT01000002">
    <property type="protein sequence ID" value="SHI77719.1"/>
    <property type="molecule type" value="Genomic_DNA"/>
</dbReference>
<feature type="transmembrane region" description="Helical" evidence="8">
    <location>
        <begin position="39"/>
        <end position="58"/>
    </location>
</feature>
<evidence type="ECO:0000313" key="10">
    <source>
        <dbReference type="Proteomes" id="UP000184171"/>
    </source>
</evidence>
<feature type="transmembrane region" description="Helical" evidence="8">
    <location>
        <begin position="160"/>
        <end position="182"/>
    </location>
</feature>
<dbReference type="OrthoDB" id="9811590at2"/>
<keyword evidence="10" id="KW-1185">Reference proteome</keyword>
<dbReference type="AlphaFoldDB" id="A0A1M6DX66"/>
<keyword evidence="6 8" id="KW-0472">Membrane</keyword>
<evidence type="ECO:0000313" key="9">
    <source>
        <dbReference type="EMBL" id="SHI77719.1"/>
    </source>
</evidence>
<comment type="subcellular location">
    <subcellularLocation>
        <location evidence="8">Cell membrane</location>
        <topology evidence="8">Multi-pass membrane protein</topology>
    </subcellularLocation>
</comment>
<dbReference type="InterPro" id="IPR003810">
    <property type="entry name" value="Mntp/YtaF"/>
</dbReference>
<dbReference type="PANTHER" id="PTHR35529:SF1">
    <property type="entry name" value="MANGANESE EFFLUX PUMP MNTP-RELATED"/>
    <property type="match status" value="1"/>
</dbReference>
<feature type="transmembrane region" description="Helical" evidence="8">
    <location>
        <begin position="6"/>
        <end position="27"/>
    </location>
</feature>
<dbReference type="Proteomes" id="UP000184171">
    <property type="component" value="Unassembled WGS sequence"/>
</dbReference>
<name>A0A1M6DX66_MALRU</name>
<feature type="transmembrane region" description="Helical" evidence="8">
    <location>
        <begin position="107"/>
        <end position="127"/>
    </location>
</feature>
<reference evidence="9 10" key="1">
    <citation type="submission" date="2016-11" db="EMBL/GenBank/DDBJ databases">
        <authorList>
            <person name="Jaros S."/>
            <person name="Januszkiewicz K."/>
            <person name="Wedrychowicz H."/>
        </authorList>
    </citation>
    <scope>NUCLEOTIDE SEQUENCE [LARGE SCALE GENOMIC DNA]</scope>
    <source>
        <strain evidence="9 10">DSM 5091</strain>
    </source>
</reference>
<comment type="similarity">
    <text evidence="8">Belongs to the MntP (TC 9.B.29) family.</text>
</comment>
<keyword evidence="3 8" id="KW-0812">Transmembrane</keyword>
<evidence type="ECO:0000256" key="3">
    <source>
        <dbReference type="ARBA" id="ARBA00022692"/>
    </source>
</evidence>
<dbReference type="PANTHER" id="PTHR35529">
    <property type="entry name" value="MANGANESE EFFLUX PUMP MNTP-RELATED"/>
    <property type="match status" value="1"/>
</dbReference>
<dbReference type="Pfam" id="PF02659">
    <property type="entry name" value="Mntp"/>
    <property type="match status" value="1"/>
</dbReference>
<evidence type="ECO:0000256" key="8">
    <source>
        <dbReference type="HAMAP-Rule" id="MF_01521"/>
    </source>
</evidence>
<keyword evidence="5 8" id="KW-0406">Ion transport</keyword>
<sequence length="188" mass="20071">MDIITLFGIAIALAMDAFAVALSAGLILPELTGRHLFRFGFHFGLFQALMPILGWLAGTSIRALIESFDHWLAFGLLVLVGGKMLWEARQDDEENEQPNDPTRGLSLVMLSIATSIDALAVGLSLAILGVTIWTPALVIGLVAGILTVCGMLLGRRLGRAWGTGVEIFGGLVLIAIGVKILVEHTLLQ</sequence>
<dbReference type="STRING" id="1122189.SAMN02745165_00838"/>
<feature type="transmembrane region" description="Helical" evidence="8">
    <location>
        <begin position="133"/>
        <end position="153"/>
    </location>
</feature>
<keyword evidence="7 8" id="KW-0464">Manganese</keyword>
<keyword evidence="1 8" id="KW-0813">Transport</keyword>
<dbReference type="HAMAP" id="MF_01521">
    <property type="entry name" value="MntP_pump"/>
    <property type="match status" value="1"/>
</dbReference>
<proteinExistence type="inferred from homology"/>
<protein>
    <recommendedName>
        <fullName evidence="8">Putative manganese efflux pump MntP</fullName>
    </recommendedName>
</protein>
<evidence type="ECO:0000256" key="5">
    <source>
        <dbReference type="ARBA" id="ARBA00023065"/>
    </source>
</evidence>
<evidence type="ECO:0000256" key="2">
    <source>
        <dbReference type="ARBA" id="ARBA00022475"/>
    </source>
</evidence>
<evidence type="ECO:0000256" key="6">
    <source>
        <dbReference type="ARBA" id="ARBA00023136"/>
    </source>
</evidence>
<dbReference type="GO" id="GO:0005384">
    <property type="term" value="F:manganese ion transmembrane transporter activity"/>
    <property type="evidence" value="ECO:0007669"/>
    <property type="project" value="UniProtKB-UniRule"/>
</dbReference>
<dbReference type="GO" id="GO:0005886">
    <property type="term" value="C:plasma membrane"/>
    <property type="evidence" value="ECO:0007669"/>
    <property type="project" value="UniProtKB-SubCell"/>
</dbReference>
<accession>A0A1M6DX66</accession>
<dbReference type="RefSeq" id="WP_072905906.1">
    <property type="nucleotide sequence ID" value="NZ_FQZT01000002.1"/>
</dbReference>
<keyword evidence="4 8" id="KW-1133">Transmembrane helix</keyword>
<organism evidence="9 10">
    <name type="scientific">Malonomonas rubra DSM 5091</name>
    <dbReference type="NCBI Taxonomy" id="1122189"/>
    <lineage>
        <taxon>Bacteria</taxon>
        <taxon>Pseudomonadati</taxon>
        <taxon>Thermodesulfobacteriota</taxon>
        <taxon>Desulfuromonadia</taxon>
        <taxon>Desulfuromonadales</taxon>
        <taxon>Geopsychrobacteraceae</taxon>
        <taxon>Malonomonas</taxon>
    </lineage>
</organism>
<evidence type="ECO:0000256" key="1">
    <source>
        <dbReference type="ARBA" id="ARBA00022448"/>
    </source>
</evidence>
<comment type="function">
    <text evidence="8">Probably functions as a manganese efflux pump.</text>
</comment>
<gene>
    <name evidence="8" type="primary">mntP</name>
    <name evidence="9" type="ORF">SAMN02745165_00838</name>
</gene>
<dbReference type="InterPro" id="IPR022929">
    <property type="entry name" value="Put_MntP"/>
</dbReference>
<evidence type="ECO:0000256" key="7">
    <source>
        <dbReference type="ARBA" id="ARBA00023211"/>
    </source>
</evidence>